<dbReference type="EMBL" id="JAUHTQ010000024">
    <property type="protein sequence ID" value="MDN4495529.1"/>
    <property type="molecule type" value="Genomic_DNA"/>
</dbReference>
<evidence type="ECO:0000313" key="2">
    <source>
        <dbReference type="Proteomes" id="UP001172743"/>
    </source>
</evidence>
<sequence>MFEYKFETVSVSVLKGTIKDDHREIIKNLAKEGWRLHSFTPLPFLAGGQAQKIEIIFEKEIR</sequence>
<dbReference type="Pfam" id="PF13783">
    <property type="entry name" value="DUF4177"/>
    <property type="match status" value="1"/>
</dbReference>
<protein>
    <submittedName>
        <fullName evidence="1">DUF4177 domain-containing protein</fullName>
    </submittedName>
</protein>
<dbReference type="RefSeq" id="WP_301139839.1">
    <property type="nucleotide sequence ID" value="NZ_JAUHTQ010000024.1"/>
</dbReference>
<organism evidence="1 2">
    <name type="scientific">Ureibacillus aquaedulcis</name>
    <dbReference type="NCBI Taxonomy" id="3058421"/>
    <lineage>
        <taxon>Bacteria</taxon>
        <taxon>Bacillati</taxon>
        <taxon>Bacillota</taxon>
        <taxon>Bacilli</taxon>
        <taxon>Bacillales</taxon>
        <taxon>Caryophanaceae</taxon>
        <taxon>Ureibacillus</taxon>
    </lineage>
</organism>
<reference evidence="1" key="1">
    <citation type="submission" date="2023-07" db="EMBL/GenBank/DDBJ databases">
        <title>Ureibacillus sp. isolated from freshwater well.</title>
        <authorList>
            <person name="Kirdat K."/>
            <person name="Bhatt A."/>
            <person name="Teware R."/>
            <person name="Bhavsar Y."/>
            <person name="Yadav A."/>
        </authorList>
    </citation>
    <scope>NUCLEOTIDE SEQUENCE</scope>
    <source>
        <strain evidence="1">BA0131</strain>
    </source>
</reference>
<proteinExistence type="predicted"/>
<name>A0ABT8GVY5_9BACL</name>
<accession>A0ABT8GVY5</accession>
<dbReference type="InterPro" id="IPR025234">
    <property type="entry name" value="YjzH-like"/>
</dbReference>
<gene>
    <name evidence="1" type="ORF">QYB95_18460</name>
</gene>
<keyword evidence="2" id="KW-1185">Reference proteome</keyword>
<evidence type="ECO:0000313" key="1">
    <source>
        <dbReference type="EMBL" id="MDN4495529.1"/>
    </source>
</evidence>
<comment type="caution">
    <text evidence="1">The sequence shown here is derived from an EMBL/GenBank/DDBJ whole genome shotgun (WGS) entry which is preliminary data.</text>
</comment>
<dbReference type="Proteomes" id="UP001172743">
    <property type="component" value="Unassembled WGS sequence"/>
</dbReference>